<sequence length="415" mass="46470">MKKKDTGKLIAILLLIILFTIGAFTYVSIENKNKESYSVMLFFYDPIPRELVPLNMKIEGTPEVVTKKIFEYLKSPPDTNYFPTIGHELSLGYAKFSNGTLTIDILTNNTKKSEKDAYITFLSLANSLKSIKGVEHLNVLVDGEKKTTFLGYVSIEDTLNNLTSTLPKFKMENLYFLTPDCKYLAVEKREMKIEDSPLIFAKKVLDELSCGSHIGLASLLKEDMIRSIEIKSGGIAVVDFTERINDVSMGSNTAQLFVESIVNSLTEIREINSVSFEVEGKPVDTLFGVVDTGAPLLRFNRPLGTHFLIPYYVKDVNGNKVFVPVPTEEKEVNLNALIALLQSPPPGLYSDIKDVSFTMLKKEGDTLKAEIKRKSVLSADAIENIKEEVLFSFTEIEGINKIELFIGEEVFLLSR</sequence>
<dbReference type="EMBL" id="DTHV01000124">
    <property type="protein sequence ID" value="HGW60558.1"/>
    <property type="molecule type" value="Genomic_DNA"/>
</dbReference>
<accession>A0A7C4XUN3</accession>
<feature type="domain" description="GerMN" evidence="1">
    <location>
        <begin position="201"/>
        <end position="287"/>
    </location>
</feature>
<name>A0A7C4XUN3_9BACT</name>
<protein>
    <recommendedName>
        <fullName evidence="1">GerMN domain-containing protein</fullName>
    </recommendedName>
</protein>
<gene>
    <name evidence="2" type="ORF">ENV82_03920</name>
</gene>
<evidence type="ECO:0000313" key="2">
    <source>
        <dbReference type="EMBL" id="HGW60558.1"/>
    </source>
</evidence>
<dbReference type="Pfam" id="PF10646">
    <property type="entry name" value="Germane"/>
    <property type="match status" value="2"/>
</dbReference>
<feature type="domain" description="GerMN" evidence="1">
    <location>
        <begin position="66"/>
        <end position="150"/>
    </location>
</feature>
<reference evidence="2" key="1">
    <citation type="journal article" date="2020" name="mSystems">
        <title>Genome- and Community-Level Interaction Insights into Carbon Utilization and Element Cycling Functions of Hydrothermarchaeota in Hydrothermal Sediment.</title>
        <authorList>
            <person name="Zhou Z."/>
            <person name="Liu Y."/>
            <person name="Xu W."/>
            <person name="Pan J."/>
            <person name="Luo Z.H."/>
            <person name="Li M."/>
        </authorList>
    </citation>
    <scope>NUCLEOTIDE SEQUENCE [LARGE SCALE GENOMIC DNA]</scope>
    <source>
        <strain evidence="2">SpSt-794</strain>
    </source>
</reference>
<dbReference type="AlphaFoldDB" id="A0A7C4XUN3"/>
<dbReference type="SMART" id="SM00909">
    <property type="entry name" value="Germane"/>
    <property type="match status" value="2"/>
</dbReference>
<evidence type="ECO:0000259" key="1">
    <source>
        <dbReference type="SMART" id="SM00909"/>
    </source>
</evidence>
<proteinExistence type="predicted"/>
<organism evidence="2">
    <name type="scientific">Caldisericum exile</name>
    <dbReference type="NCBI Taxonomy" id="693075"/>
    <lineage>
        <taxon>Bacteria</taxon>
        <taxon>Pseudomonadati</taxon>
        <taxon>Caldisericota/Cryosericota group</taxon>
        <taxon>Caldisericota</taxon>
        <taxon>Caldisericia</taxon>
        <taxon>Caldisericales</taxon>
        <taxon>Caldisericaceae</taxon>
        <taxon>Caldisericum</taxon>
    </lineage>
</organism>
<dbReference type="InterPro" id="IPR019606">
    <property type="entry name" value="GerMN"/>
</dbReference>
<comment type="caution">
    <text evidence="2">The sequence shown here is derived from an EMBL/GenBank/DDBJ whole genome shotgun (WGS) entry which is preliminary data.</text>
</comment>